<reference evidence="1 2" key="1">
    <citation type="submission" date="2023-07" db="EMBL/GenBank/DDBJ databases">
        <title>Genomic Encyclopedia of Type Strains, Phase IV (KMG-IV): sequencing the most valuable type-strain genomes for metagenomic binning, comparative biology and taxonomic classification.</title>
        <authorList>
            <person name="Goeker M."/>
        </authorList>
    </citation>
    <scope>NUCLEOTIDE SEQUENCE [LARGE SCALE GENOMIC DNA]</scope>
    <source>
        <strain evidence="1 2">DSM 23837</strain>
    </source>
</reference>
<proteinExistence type="predicted"/>
<dbReference type="EMBL" id="JAUSTT010000006">
    <property type="protein sequence ID" value="MDQ0175436.1"/>
    <property type="molecule type" value="Genomic_DNA"/>
</dbReference>
<evidence type="ECO:0000313" key="1">
    <source>
        <dbReference type="EMBL" id="MDQ0175436.1"/>
    </source>
</evidence>
<accession>A0ABT9WQ73</accession>
<gene>
    <name evidence="1" type="ORF">J2S08_001270</name>
</gene>
<evidence type="ECO:0000313" key="2">
    <source>
        <dbReference type="Proteomes" id="UP001223586"/>
    </source>
</evidence>
<sequence>MALNKIFTLENGQKITIERAYYYPWFYKIKMEKKSFQHSQE</sequence>
<keyword evidence="2" id="KW-1185">Reference proteome</keyword>
<name>A0ABT9WQ73_9BACI</name>
<protein>
    <submittedName>
        <fullName evidence="1">Uncharacterized protein</fullName>
    </submittedName>
</protein>
<comment type="caution">
    <text evidence="1">The sequence shown here is derived from an EMBL/GenBank/DDBJ whole genome shotgun (WGS) entry which is preliminary data.</text>
</comment>
<organism evidence="1 2">
    <name type="scientific">Bacillus chungangensis</name>
    <dbReference type="NCBI Taxonomy" id="587633"/>
    <lineage>
        <taxon>Bacteria</taxon>
        <taxon>Bacillati</taxon>
        <taxon>Bacillota</taxon>
        <taxon>Bacilli</taxon>
        <taxon>Bacillales</taxon>
        <taxon>Bacillaceae</taxon>
        <taxon>Bacillus</taxon>
    </lineage>
</organism>
<dbReference type="Proteomes" id="UP001223586">
    <property type="component" value="Unassembled WGS sequence"/>
</dbReference>